<dbReference type="STRING" id="1380566.A0A179EVJ5"/>
<evidence type="ECO:0000313" key="2">
    <source>
        <dbReference type="EMBL" id="OAQ57234.1"/>
    </source>
</evidence>
<gene>
    <name evidence="2" type="ORF">VFPPC_10367</name>
    <name evidence="3" type="ORF">VFPPC_18408</name>
</gene>
<evidence type="ECO:0000313" key="3">
    <source>
        <dbReference type="EMBL" id="OWT42414.1"/>
    </source>
</evidence>
<proteinExistence type="predicted"/>
<dbReference type="GO" id="GO:0003964">
    <property type="term" value="F:RNA-directed DNA polymerase activity"/>
    <property type="evidence" value="ECO:0007669"/>
    <property type="project" value="UniProtKB-KW"/>
</dbReference>
<keyword evidence="4" id="KW-1185">Reference proteome</keyword>
<keyword evidence="2" id="KW-0548">Nucleotidyltransferase</keyword>
<reference evidence="2 4" key="1">
    <citation type="journal article" date="2016" name="PLoS Pathog.">
        <title>Biosynthesis of antibiotic leucinostatins in bio-control fungus Purpureocillium lilacinum and their inhibition on phytophthora revealed by genome mining.</title>
        <authorList>
            <person name="Wang G."/>
            <person name="Liu Z."/>
            <person name="Lin R."/>
            <person name="Li E."/>
            <person name="Mao Z."/>
            <person name="Ling J."/>
            <person name="Yang Y."/>
            <person name="Yin W.B."/>
            <person name="Xie B."/>
        </authorList>
    </citation>
    <scope>NUCLEOTIDE SEQUENCE [LARGE SCALE GENOMIC DNA]</scope>
    <source>
        <strain evidence="2">170</strain>
    </source>
</reference>
<comment type="caution">
    <text evidence="2">The sequence shown here is derived from an EMBL/GenBank/DDBJ whole genome shotgun (WGS) entry which is preliminary data.</text>
</comment>
<protein>
    <submittedName>
        <fullName evidence="2">Reverse transcriptase (RNA-dependent DNA polymerase) domain-containing protein</fullName>
    </submittedName>
</protein>
<dbReference type="KEGG" id="pchm:VFPPC_10367"/>
<keyword evidence="2" id="KW-0808">Transferase</keyword>
<feature type="domain" description="Helix-turn-helix" evidence="1">
    <location>
        <begin position="446"/>
        <end position="506"/>
    </location>
</feature>
<reference evidence="2" key="2">
    <citation type="submission" date="2017-04" db="EMBL/GenBank/DDBJ databases">
        <title>Chromosome sequence assembly and comparative analysis of secretomes of two biotypes provide further insight into genetic mechanisms of parasitism and adaptative evolution of Pochonia chlamydosporia.</title>
        <authorList>
            <person name="Lin R."/>
            <person name="Shen B."/>
            <person name="Qin F."/>
            <person name="Cheng X."/>
            <person name="Xie B."/>
        </authorList>
    </citation>
    <scope>NUCLEOTIDE SEQUENCE</scope>
    <source>
        <strain evidence="2">170</strain>
    </source>
</reference>
<dbReference type="GeneID" id="28852743"/>
<dbReference type="Proteomes" id="UP000078397">
    <property type="component" value="Unassembled WGS sequence"/>
</dbReference>
<name>A0A179EVJ5_METCM</name>
<evidence type="ECO:0000313" key="4">
    <source>
        <dbReference type="Proteomes" id="UP000078397"/>
    </source>
</evidence>
<dbReference type="PANTHER" id="PTHR21301:SF10">
    <property type="entry name" value="REVERSE TRANSCRIPTASE DOMAIN-CONTAINING PROTEIN"/>
    <property type="match status" value="1"/>
</dbReference>
<sequence>MAAKPGVFQFPGVQLPEDIAYMLAVNHKYILHAKPQVHDVAAAKDRFARTVRIRWQFRNNTSNKEYIPKFHVPNPFWEPQKASSAIELGLDNAMEEIDRQVSRALATMATQSPNHGNMNWTRVQQFLNDNDLLVKLTDKNLGLAVFQKEWYIQEIHKMLGSNKAYKIASDLDMEQLLDTLYGQLQRWKLPKNMTRFIREKTASKIPEFHAIPKVHKMPWALRPIVPSHSWVTSRVSEVVDHLCRPILDKLPWVVDSSKKVINNLSKIRIESDNVWICTGDVVAFYTNINARACCKVVCGAWHRYASDSKIPTETISQMIKFVMENNYFSFQDQVWKQLDGLAMGTSCAPLLANIYAAYYERKRQLVYQPGVRLYNRYIDDILVIFEGTRKELMHFLNQVKLGPLTINWDVSLLKKEFLDIEILKSRDQSGPKLVTRLFKKQMNRHLYIPWSSAHPLHVKKAFVKAELIRFAIISSEVEYFADARSQFYGNLRRRGYPSQVLENWFKQVSYEQRAIFLSPKEDKEMVAPLMLSGRYNPVWEYINVDEILRSAREGWNLERNLPETLQQPLIRSLSRHTSLFDLLSAWNKTILHTDMLSDETDGE</sequence>
<dbReference type="EMBL" id="LSBJ02000017">
    <property type="protein sequence ID" value="OWT42414.1"/>
    <property type="molecule type" value="Genomic_DNA"/>
</dbReference>
<dbReference type="AlphaFoldDB" id="A0A179EVJ5"/>
<dbReference type="OrthoDB" id="3599942at2759"/>
<dbReference type="EMBL" id="LSBJ02000011">
    <property type="protein sequence ID" value="OAQ57234.1"/>
    <property type="molecule type" value="Genomic_DNA"/>
</dbReference>
<dbReference type="InterPro" id="IPR058912">
    <property type="entry name" value="HTH_animal"/>
</dbReference>
<accession>A0A179EVJ5</accession>
<organism evidence="2 4">
    <name type="scientific">Pochonia chlamydosporia 170</name>
    <dbReference type="NCBI Taxonomy" id="1380566"/>
    <lineage>
        <taxon>Eukaryota</taxon>
        <taxon>Fungi</taxon>
        <taxon>Dikarya</taxon>
        <taxon>Ascomycota</taxon>
        <taxon>Pezizomycotina</taxon>
        <taxon>Sordariomycetes</taxon>
        <taxon>Hypocreomycetidae</taxon>
        <taxon>Hypocreales</taxon>
        <taxon>Clavicipitaceae</taxon>
        <taxon>Pochonia</taxon>
    </lineage>
</organism>
<dbReference type="Pfam" id="PF26215">
    <property type="entry name" value="HTH_animal"/>
    <property type="match status" value="1"/>
</dbReference>
<dbReference type="RefSeq" id="XP_018135611.1">
    <property type="nucleotide sequence ID" value="XM_018288749.1"/>
</dbReference>
<keyword evidence="2" id="KW-0695">RNA-directed DNA polymerase</keyword>
<dbReference type="PANTHER" id="PTHR21301">
    <property type="entry name" value="REVERSE TRANSCRIPTASE"/>
    <property type="match status" value="1"/>
</dbReference>
<evidence type="ECO:0000259" key="1">
    <source>
        <dbReference type="Pfam" id="PF26215"/>
    </source>
</evidence>